<dbReference type="RefSeq" id="WP_011277811.1">
    <property type="nucleotide sequence ID" value="NC_020247.1"/>
</dbReference>
<proteinExistence type="predicted"/>
<accession>M1J1M8</accession>
<dbReference type="AlphaFoldDB" id="M1J1M8"/>
<protein>
    <submittedName>
        <fullName evidence="1">Uncharacterized protein</fullName>
    </submittedName>
</protein>
<name>M1J1M8_9CREN</name>
<evidence type="ECO:0000313" key="2">
    <source>
        <dbReference type="Proteomes" id="UP000011280"/>
    </source>
</evidence>
<dbReference type="GeneID" id="31536148"/>
<reference evidence="1 2" key="1">
    <citation type="journal article" date="2012" name="ISME J.">
        <title>Genomic evidence of rapid, global-scale gene flow in a Sulfolobus species.</title>
        <authorList>
            <person name="Mao D."/>
            <person name="Grogan D."/>
        </authorList>
    </citation>
    <scope>NUCLEOTIDE SEQUENCE [LARGE SCALE GENOMIC DNA]</scope>
    <source>
        <strain evidence="1 2">Ron12/I</strain>
    </source>
</reference>
<dbReference type="EMBL" id="CP002818">
    <property type="protein sequence ID" value="AGE73161.1"/>
    <property type="molecule type" value="Genomic_DNA"/>
</dbReference>
<gene>
    <name evidence="1" type="ORF">SacRon12I_04585</name>
</gene>
<sequence length="230" mass="27188">MVTGSVRDRTIEFLLKFADKGRLVISNAIEITEENENLELGDFSYKALVERLQSKGFYFDPKMILRSLEKEYGIIETSYKSTNQHWWRFIDKDQVLEVVKDQEEVEDPKIRLIFLKFYSLDPKEIEKKLEFINRKVKLSDVDKKMFRTLIFDQISQLTELYEDALQYEETQEVAKRIQKILTLAYTIGRKIYVSREGINKGLSEKEGERENNYAYSLRLPNGKNNVNDES</sequence>
<dbReference type="KEGG" id="sacr:SacRon12I_04585"/>
<organism evidence="2">
    <name type="scientific">Sulfolobus acidocaldarius Ron12/I</name>
    <dbReference type="NCBI Taxonomy" id="1028567"/>
    <lineage>
        <taxon>Archaea</taxon>
        <taxon>Thermoproteota</taxon>
        <taxon>Thermoprotei</taxon>
        <taxon>Sulfolobales</taxon>
        <taxon>Sulfolobaceae</taxon>
        <taxon>Sulfolobus</taxon>
    </lineage>
</organism>
<dbReference type="Proteomes" id="UP000011280">
    <property type="component" value="Chromosome"/>
</dbReference>
<evidence type="ECO:0000313" key="1">
    <source>
        <dbReference type="EMBL" id="AGE73161.1"/>
    </source>
</evidence>
<dbReference type="HOGENOM" id="CLU_1253581_0_0_2"/>
<dbReference type="PATRIC" id="fig|1028567.7.peg.901"/>